<evidence type="ECO:0000256" key="3">
    <source>
        <dbReference type="ARBA" id="ARBA00022801"/>
    </source>
</evidence>
<reference evidence="6 7" key="1">
    <citation type="submission" date="2024-01" db="EMBL/GenBank/DDBJ databases">
        <title>A draft genome for the cacao thread blight pathogen Marasmiellus scandens.</title>
        <authorList>
            <person name="Baruah I.K."/>
            <person name="Leung J."/>
            <person name="Bukari Y."/>
            <person name="Amoako-Attah I."/>
            <person name="Meinhardt L.W."/>
            <person name="Bailey B.A."/>
            <person name="Cohen S.P."/>
        </authorList>
    </citation>
    <scope>NUCLEOTIDE SEQUENCE [LARGE SCALE GENOMIC DNA]</scope>
    <source>
        <strain evidence="6 7">GH-19</strain>
    </source>
</reference>
<dbReference type="PANTHER" id="PTHR30457:SF0">
    <property type="entry name" value="PHOSPHATASE, PUTATIVE (AFU_ORTHOLOGUE AFUA_4G01070)-RELATED"/>
    <property type="match status" value="1"/>
</dbReference>
<dbReference type="EMBL" id="JBANRG010000070">
    <property type="protein sequence ID" value="KAK7440002.1"/>
    <property type="molecule type" value="Genomic_DNA"/>
</dbReference>
<evidence type="ECO:0000313" key="6">
    <source>
        <dbReference type="EMBL" id="KAK7440002.1"/>
    </source>
</evidence>
<keyword evidence="3" id="KW-0378">Hydrolase</keyword>
<comment type="caution">
    <text evidence="6">The sequence shown here is derived from an EMBL/GenBank/DDBJ whole genome shotgun (WGS) entry which is preliminary data.</text>
</comment>
<gene>
    <name evidence="6" type="ORF">VKT23_017255</name>
</gene>
<organism evidence="6 7">
    <name type="scientific">Marasmiellus scandens</name>
    <dbReference type="NCBI Taxonomy" id="2682957"/>
    <lineage>
        <taxon>Eukaryota</taxon>
        <taxon>Fungi</taxon>
        <taxon>Dikarya</taxon>
        <taxon>Basidiomycota</taxon>
        <taxon>Agaricomycotina</taxon>
        <taxon>Agaricomycetes</taxon>
        <taxon>Agaricomycetidae</taxon>
        <taxon>Agaricales</taxon>
        <taxon>Marasmiineae</taxon>
        <taxon>Omphalotaceae</taxon>
        <taxon>Marasmiellus</taxon>
    </lineage>
</organism>
<feature type="chain" id="PRO_5047246469" description="Survival protein SurE-like phosphatase/nucleotidase domain-containing protein" evidence="4">
    <location>
        <begin position="20"/>
        <end position="306"/>
    </location>
</feature>
<feature type="signal peptide" evidence="4">
    <location>
        <begin position="1"/>
        <end position="19"/>
    </location>
</feature>
<accession>A0ABR1IVH0</accession>
<dbReference type="InterPro" id="IPR036523">
    <property type="entry name" value="SurE-like_sf"/>
</dbReference>
<dbReference type="Proteomes" id="UP001498398">
    <property type="component" value="Unassembled WGS sequence"/>
</dbReference>
<feature type="domain" description="Survival protein SurE-like phosphatase/nucleotidase" evidence="5">
    <location>
        <begin position="22"/>
        <end position="226"/>
    </location>
</feature>
<keyword evidence="4" id="KW-0732">Signal</keyword>
<proteinExistence type="inferred from homology"/>
<dbReference type="InterPro" id="IPR030048">
    <property type="entry name" value="SurE"/>
</dbReference>
<dbReference type="InterPro" id="IPR002828">
    <property type="entry name" value="SurE-like_Pase/nucleotidase"/>
</dbReference>
<dbReference type="PANTHER" id="PTHR30457">
    <property type="entry name" value="5'-NUCLEOTIDASE SURE"/>
    <property type="match status" value="1"/>
</dbReference>
<protein>
    <recommendedName>
        <fullName evidence="5">Survival protein SurE-like phosphatase/nucleotidase domain-containing protein</fullName>
    </recommendedName>
</protein>
<comment type="similarity">
    <text evidence="1">Belongs to the SurE nucleotidase family.</text>
</comment>
<dbReference type="Gene3D" id="3.40.1210.10">
    <property type="entry name" value="Survival protein SurE-like phosphatase/nucleotidase"/>
    <property type="match status" value="1"/>
</dbReference>
<evidence type="ECO:0000256" key="4">
    <source>
        <dbReference type="SAM" id="SignalP"/>
    </source>
</evidence>
<evidence type="ECO:0000313" key="7">
    <source>
        <dbReference type="Proteomes" id="UP001498398"/>
    </source>
</evidence>
<keyword evidence="2" id="KW-0479">Metal-binding</keyword>
<dbReference type="Pfam" id="PF01975">
    <property type="entry name" value="SurE"/>
    <property type="match status" value="1"/>
</dbReference>
<keyword evidence="7" id="KW-1185">Reference proteome</keyword>
<name>A0ABR1IVH0_9AGAR</name>
<evidence type="ECO:0000259" key="5">
    <source>
        <dbReference type="Pfam" id="PF01975"/>
    </source>
</evidence>
<evidence type="ECO:0000256" key="1">
    <source>
        <dbReference type="ARBA" id="ARBA00011062"/>
    </source>
</evidence>
<dbReference type="SUPFAM" id="SSF64167">
    <property type="entry name" value="SurE-like"/>
    <property type="match status" value="1"/>
</dbReference>
<sequence length="306" mass="31412">MMLSLSTALVLALSLSAKGANIVLTNDDGWATAMIRAQYNALKAAGHSVVLSAPADDESGTGSSSATPKPLTRPCEFNSCASGSPAEGFNSSDTRLNYVNSFPVDSVRYGIQTLSPKFFGGSPDFVVSGPNVGNNLGSTVMISGTVGAATEAAIEGIPSVAFSGDGGDLDEVSYTTLTTNPRSTSSVASNIYASLTTTFTNALLASPSRPILPSGITLNVNYPSISGCSSASDFSFILTRVQPSSRLTDVQTCGSSHLPGEEDVIDMRGCFATVSVINARTKSDVDAATQAAVVDRLGGLLECLPK</sequence>
<evidence type="ECO:0000256" key="2">
    <source>
        <dbReference type="ARBA" id="ARBA00022723"/>
    </source>
</evidence>